<keyword evidence="3 7" id="KW-0963">Cytoplasm</keyword>
<comment type="similarity">
    <text evidence="2 7">Belongs to the methyltransferase superfamily. L-isoaspartyl/D-aspartyl protein methyltransferase family.</text>
</comment>
<dbReference type="EMBL" id="JBHRTQ010000014">
    <property type="protein sequence ID" value="MFC3175437.1"/>
    <property type="molecule type" value="Genomic_DNA"/>
</dbReference>
<accession>A0ABV7IYX0</accession>
<dbReference type="PANTHER" id="PTHR11579:SF0">
    <property type="entry name" value="PROTEIN-L-ISOASPARTATE(D-ASPARTATE) O-METHYLTRANSFERASE"/>
    <property type="match status" value="1"/>
</dbReference>
<evidence type="ECO:0000256" key="7">
    <source>
        <dbReference type="HAMAP-Rule" id="MF_00090"/>
    </source>
</evidence>
<evidence type="ECO:0000313" key="8">
    <source>
        <dbReference type="EMBL" id="MFC3175437.1"/>
    </source>
</evidence>
<proteinExistence type="inferred from homology"/>
<evidence type="ECO:0000256" key="4">
    <source>
        <dbReference type="ARBA" id="ARBA00022603"/>
    </source>
</evidence>
<comment type="catalytic activity">
    <reaction evidence="7">
        <text>[protein]-L-isoaspartate + S-adenosyl-L-methionine = [protein]-L-isoaspartate alpha-methyl ester + S-adenosyl-L-homocysteine</text>
        <dbReference type="Rhea" id="RHEA:12705"/>
        <dbReference type="Rhea" id="RHEA-COMP:12143"/>
        <dbReference type="Rhea" id="RHEA-COMP:12144"/>
        <dbReference type="ChEBI" id="CHEBI:57856"/>
        <dbReference type="ChEBI" id="CHEBI:59789"/>
        <dbReference type="ChEBI" id="CHEBI:90596"/>
        <dbReference type="ChEBI" id="CHEBI:90598"/>
        <dbReference type="EC" id="2.1.1.77"/>
    </reaction>
</comment>
<dbReference type="EC" id="2.1.1.77" evidence="7"/>
<protein>
    <recommendedName>
        <fullName evidence="7">Protein-L-isoaspartate O-methyltransferase</fullName>
        <ecNumber evidence="7">2.1.1.77</ecNumber>
    </recommendedName>
    <alternativeName>
        <fullName evidence="7">L-isoaspartyl protein carboxyl methyltransferase</fullName>
    </alternativeName>
    <alternativeName>
        <fullName evidence="7">Protein L-isoaspartyl methyltransferase</fullName>
    </alternativeName>
    <alternativeName>
        <fullName evidence="7">Protein-beta-aspartate methyltransferase</fullName>
        <shortName evidence="7">PIMT</shortName>
    </alternativeName>
</protein>
<gene>
    <name evidence="7" type="primary">pcm</name>
    <name evidence="8" type="ORF">ACFOD9_14355</name>
</gene>
<dbReference type="Pfam" id="PF01135">
    <property type="entry name" value="PCMT"/>
    <property type="match status" value="1"/>
</dbReference>
<evidence type="ECO:0000256" key="6">
    <source>
        <dbReference type="ARBA" id="ARBA00022691"/>
    </source>
</evidence>
<comment type="subcellular location">
    <subcellularLocation>
        <location evidence="1 7">Cytoplasm</location>
    </subcellularLocation>
</comment>
<dbReference type="PANTHER" id="PTHR11579">
    <property type="entry name" value="PROTEIN-L-ISOASPARTATE O-METHYLTRANSFERASE"/>
    <property type="match status" value="1"/>
</dbReference>
<dbReference type="GO" id="GO:0032259">
    <property type="term" value="P:methylation"/>
    <property type="evidence" value="ECO:0007669"/>
    <property type="project" value="UniProtKB-KW"/>
</dbReference>
<dbReference type="NCBIfam" id="NF001453">
    <property type="entry name" value="PRK00312.1"/>
    <property type="match status" value="1"/>
</dbReference>
<evidence type="ECO:0000256" key="2">
    <source>
        <dbReference type="ARBA" id="ARBA00005369"/>
    </source>
</evidence>
<dbReference type="HAMAP" id="MF_00090">
    <property type="entry name" value="PIMT"/>
    <property type="match status" value="1"/>
</dbReference>
<dbReference type="RefSeq" id="WP_379510816.1">
    <property type="nucleotide sequence ID" value="NZ_JBHRTQ010000014.1"/>
</dbReference>
<sequence length="230" mass="24176">MTDQAEKRRRMVESQLAARGVRDPRVLEAMGRVPREVFVPESLREYAYDDTPLPIEAGQTISQPWIVAVMIEAAAIQPGDLVLEVGAGSGYAAAVLGEMGAEVVAIERHEALVRLARERMLLLGYRNVDVEPGDGSQGRPGLAPFAAILVAAGGPRVPEPLLAQLAVGGHLIMPVGEADEQVLCKVTRTGADSYETQPLGAVRFVPLIGAHGRDGAGPGDLSAQGSGGSR</sequence>
<name>A0ABV7IYX0_9SPHN</name>
<dbReference type="InterPro" id="IPR000682">
    <property type="entry name" value="PCMT"/>
</dbReference>
<evidence type="ECO:0000256" key="1">
    <source>
        <dbReference type="ARBA" id="ARBA00004496"/>
    </source>
</evidence>
<evidence type="ECO:0000256" key="5">
    <source>
        <dbReference type="ARBA" id="ARBA00022679"/>
    </source>
</evidence>
<dbReference type="Gene3D" id="3.40.50.150">
    <property type="entry name" value="Vaccinia Virus protein VP39"/>
    <property type="match status" value="1"/>
</dbReference>
<dbReference type="InterPro" id="IPR029063">
    <property type="entry name" value="SAM-dependent_MTases_sf"/>
</dbReference>
<evidence type="ECO:0000256" key="3">
    <source>
        <dbReference type="ARBA" id="ARBA00022490"/>
    </source>
</evidence>
<keyword evidence="9" id="KW-1185">Reference proteome</keyword>
<dbReference type="Proteomes" id="UP001595604">
    <property type="component" value="Unassembled WGS sequence"/>
</dbReference>
<keyword evidence="6 7" id="KW-0949">S-adenosyl-L-methionine</keyword>
<comment type="caution">
    <text evidence="8">The sequence shown here is derived from an EMBL/GenBank/DDBJ whole genome shotgun (WGS) entry which is preliminary data.</text>
</comment>
<dbReference type="SUPFAM" id="SSF53335">
    <property type="entry name" value="S-adenosyl-L-methionine-dependent methyltransferases"/>
    <property type="match status" value="1"/>
</dbReference>
<dbReference type="NCBIfam" id="TIGR00080">
    <property type="entry name" value="pimt"/>
    <property type="match status" value="1"/>
</dbReference>
<keyword evidence="5 7" id="KW-0808">Transferase</keyword>
<organism evidence="8 9">
    <name type="scientific">Novosphingobium bradum</name>
    <dbReference type="NCBI Taxonomy" id="1737444"/>
    <lineage>
        <taxon>Bacteria</taxon>
        <taxon>Pseudomonadati</taxon>
        <taxon>Pseudomonadota</taxon>
        <taxon>Alphaproteobacteria</taxon>
        <taxon>Sphingomonadales</taxon>
        <taxon>Sphingomonadaceae</taxon>
        <taxon>Novosphingobium</taxon>
    </lineage>
</organism>
<comment type="function">
    <text evidence="7">Catalyzes the methyl esterification of L-isoaspartyl residues in peptides and proteins that result from spontaneous decomposition of normal L-aspartyl and L-asparaginyl residues. It plays a role in the repair and/or degradation of damaged proteins.</text>
</comment>
<dbReference type="GO" id="GO:0004719">
    <property type="term" value="F:protein-L-isoaspartate (D-aspartate) O-methyltransferase activity"/>
    <property type="evidence" value="ECO:0007669"/>
    <property type="project" value="UniProtKB-EC"/>
</dbReference>
<keyword evidence="4 7" id="KW-0489">Methyltransferase</keyword>
<feature type="active site" evidence="7">
    <location>
        <position position="62"/>
    </location>
</feature>
<evidence type="ECO:0000313" key="9">
    <source>
        <dbReference type="Proteomes" id="UP001595604"/>
    </source>
</evidence>
<reference evidence="9" key="1">
    <citation type="journal article" date="2019" name="Int. J. Syst. Evol. Microbiol.">
        <title>The Global Catalogue of Microorganisms (GCM) 10K type strain sequencing project: providing services to taxonomists for standard genome sequencing and annotation.</title>
        <authorList>
            <consortium name="The Broad Institute Genomics Platform"/>
            <consortium name="The Broad Institute Genome Sequencing Center for Infectious Disease"/>
            <person name="Wu L."/>
            <person name="Ma J."/>
        </authorList>
    </citation>
    <scope>NUCLEOTIDE SEQUENCE [LARGE SCALE GENOMIC DNA]</scope>
    <source>
        <strain evidence="9">KCTC 42984</strain>
    </source>
</reference>
<dbReference type="CDD" id="cd02440">
    <property type="entry name" value="AdoMet_MTases"/>
    <property type="match status" value="1"/>
</dbReference>